<dbReference type="PANTHER" id="PTHR14247">
    <property type="entry name" value="BREAST CANCER ANTI-ESTROGEN RESISTANCE PROTEIN 3 HOMOLOG-LIKE PROTEIN"/>
    <property type="match status" value="1"/>
</dbReference>
<dbReference type="InterPro" id="IPR023578">
    <property type="entry name" value="Ras_GEF_dom_sf"/>
</dbReference>
<organism evidence="1">
    <name type="scientific">Hyalella azteca</name>
    <name type="common">Amphipod</name>
    <dbReference type="NCBI Taxonomy" id="294128"/>
    <lineage>
        <taxon>Eukaryota</taxon>
        <taxon>Metazoa</taxon>
        <taxon>Ecdysozoa</taxon>
        <taxon>Arthropoda</taxon>
        <taxon>Crustacea</taxon>
        <taxon>Multicrustacea</taxon>
        <taxon>Malacostraca</taxon>
        <taxon>Eumalacostraca</taxon>
        <taxon>Peracarida</taxon>
        <taxon>Amphipoda</taxon>
        <taxon>Senticaudata</taxon>
        <taxon>Talitrida</taxon>
        <taxon>Talitroidea</taxon>
        <taxon>Hyalellidae</taxon>
        <taxon>Hyalella</taxon>
    </lineage>
</organism>
<dbReference type="PANTHER" id="PTHR14247:SF8">
    <property type="entry name" value="RAS-GEF DOMAIN-CONTAINING PROTEIN"/>
    <property type="match status" value="1"/>
</dbReference>
<dbReference type="EMBL" id="JQDR03008774">
    <property type="protein sequence ID" value="KAA0196636.1"/>
    <property type="molecule type" value="Genomic_DNA"/>
</dbReference>
<evidence type="ECO:0008006" key="2">
    <source>
        <dbReference type="Google" id="ProtNLM"/>
    </source>
</evidence>
<gene>
    <name evidence="1" type="ORF">HAZT_HAZT004292</name>
</gene>
<accession>A0A6A0H2L6</accession>
<sequence>MLGLCNPQIQRLTATWHMVRQKFTDSAFSFESKLRSTLKAMNECNNPQAPNTIIPHILPFILLCERDLEDIYSLRRKVSNSITLVQVSDNINIDFISENLYVDDESLVQWESATSDYGLQMMLLHLLDGRSFAQNLMMYRRNADLILEDPETLEDLVLDVFRTEFHLKFLFGSRGALRDAQERHAKFQQILSALSSHCESAIESSV</sequence>
<dbReference type="SUPFAM" id="SSF48366">
    <property type="entry name" value="Ras GEF"/>
    <property type="match status" value="1"/>
</dbReference>
<evidence type="ECO:0000313" key="1">
    <source>
        <dbReference type="EMBL" id="KAA0196636.1"/>
    </source>
</evidence>
<dbReference type="InterPro" id="IPR051853">
    <property type="entry name" value="SH2-Ras-GEF_adapter"/>
</dbReference>
<protein>
    <recommendedName>
        <fullName evidence="2">Ras-GEF domain-containing protein</fullName>
    </recommendedName>
</protein>
<dbReference type="Gene3D" id="1.10.840.10">
    <property type="entry name" value="Ras guanine-nucleotide exchange factors catalytic domain"/>
    <property type="match status" value="1"/>
</dbReference>
<dbReference type="GO" id="GO:0005085">
    <property type="term" value="F:guanyl-nucleotide exchange factor activity"/>
    <property type="evidence" value="ECO:0007669"/>
    <property type="project" value="InterPro"/>
</dbReference>
<name>A0A6A0H2L6_HYAAZ</name>
<dbReference type="InterPro" id="IPR036964">
    <property type="entry name" value="RASGEF_cat_dom_sf"/>
</dbReference>
<dbReference type="Proteomes" id="UP000711488">
    <property type="component" value="Unassembled WGS sequence"/>
</dbReference>
<reference evidence="1" key="1">
    <citation type="submission" date="2014-08" db="EMBL/GenBank/DDBJ databases">
        <authorList>
            <person name="Murali S."/>
            <person name="Richards S."/>
            <person name="Bandaranaike D."/>
            <person name="Bellair M."/>
            <person name="Blankenburg K."/>
            <person name="Chao H."/>
            <person name="Dinh H."/>
            <person name="Doddapaneni H."/>
            <person name="Dugan-Rocha S."/>
            <person name="Elkadiri S."/>
            <person name="Gnanaolivu R."/>
            <person name="Hughes D."/>
            <person name="Lee S."/>
            <person name="Li M."/>
            <person name="Ming W."/>
            <person name="Munidasa M."/>
            <person name="Muniz J."/>
            <person name="Nguyen L."/>
            <person name="Osuji N."/>
            <person name="Pu L.-L."/>
            <person name="Puazo M."/>
            <person name="Skinner E."/>
            <person name="Qu C."/>
            <person name="Quiroz J."/>
            <person name="Raj R."/>
            <person name="Weissenberger G."/>
            <person name="Xin Y."/>
            <person name="Zou X."/>
            <person name="Han Y."/>
            <person name="Worley K."/>
            <person name="Muzny D."/>
            <person name="Gibbs R."/>
        </authorList>
    </citation>
    <scope>NUCLEOTIDE SEQUENCE</scope>
    <source>
        <strain evidence="1">HAZT.00-mixed</strain>
        <tissue evidence="1">Whole organism</tissue>
    </source>
</reference>
<dbReference type="GO" id="GO:0007264">
    <property type="term" value="P:small GTPase-mediated signal transduction"/>
    <property type="evidence" value="ECO:0007669"/>
    <property type="project" value="InterPro"/>
</dbReference>
<reference evidence="1" key="2">
    <citation type="journal article" date="2018" name="Environ. Sci. Technol.">
        <title>The Toxicogenome of Hyalella azteca: A Model for Sediment Ecotoxicology and Evolutionary Toxicology.</title>
        <authorList>
            <person name="Poynton H.C."/>
            <person name="Hasenbein S."/>
            <person name="Benoit J.B."/>
            <person name="Sepulveda M.S."/>
            <person name="Poelchau M.F."/>
            <person name="Hughes D.S.T."/>
            <person name="Murali S.C."/>
            <person name="Chen S."/>
            <person name="Glastad K.M."/>
            <person name="Goodisman M.A.D."/>
            <person name="Werren J.H."/>
            <person name="Vineis J.H."/>
            <person name="Bowen J.L."/>
            <person name="Friedrich M."/>
            <person name="Jones J."/>
            <person name="Robertson H.M."/>
            <person name="Feyereisen R."/>
            <person name="Mechler-Hickson A."/>
            <person name="Mathers N."/>
            <person name="Lee C.E."/>
            <person name="Colbourne J.K."/>
            <person name="Biales A."/>
            <person name="Johnston J.S."/>
            <person name="Wellborn G.A."/>
            <person name="Rosendale A.J."/>
            <person name="Cridge A.G."/>
            <person name="Munoz-Torres M.C."/>
            <person name="Bain P.A."/>
            <person name="Manny A.R."/>
            <person name="Major K.M."/>
            <person name="Lambert F.N."/>
            <person name="Vulpe C.D."/>
            <person name="Tuck P."/>
            <person name="Blalock B.J."/>
            <person name="Lin Y.Y."/>
            <person name="Smith M.E."/>
            <person name="Ochoa-Acuna H."/>
            <person name="Chen M.M."/>
            <person name="Childers C.P."/>
            <person name="Qu J."/>
            <person name="Dugan S."/>
            <person name="Lee S.L."/>
            <person name="Chao H."/>
            <person name="Dinh H."/>
            <person name="Han Y."/>
            <person name="Doddapaneni H."/>
            <person name="Worley K.C."/>
            <person name="Muzny D.M."/>
            <person name="Gibbs R.A."/>
            <person name="Richards S."/>
        </authorList>
    </citation>
    <scope>NUCLEOTIDE SEQUENCE</scope>
    <source>
        <strain evidence="1">HAZT.00-mixed</strain>
        <tissue evidence="1">Whole organism</tissue>
    </source>
</reference>
<proteinExistence type="predicted"/>
<reference evidence="1" key="3">
    <citation type="submission" date="2019-06" db="EMBL/GenBank/DDBJ databases">
        <authorList>
            <person name="Poynton C."/>
            <person name="Hasenbein S."/>
            <person name="Benoit J.B."/>
            <person name="Sepulveda M.S."/>
            <person name="Poelchau M.F."/>
            <person name="Murali S.C."/>
            <person name="Chen S."/>
            <person name="Glastad K.M."/>
            <person name="Werren J.H."/>
            <person name="Vineis J.H."/>
            <person name="Bowen J.L."/>
            <person name="Friedrich M."/>
            <person name="Jones J."/>
            <person name="Robertson H.M."/>
            <person name="Feyereisen R."/>
            <person name="Mechler-Hickson A."/>
            <person name="Mathers N."/>
            <person name="Lee C.E."/>
            <person name="Colbourne J.K."/>
            <person name="Biales A."/>
            <person name="Johnston J.S."/>
            <person name="Wellborn G.A."/>
            <person name="Rosendale A.J."/>
            <person name="Cridge A.G."/>
            <person name="Munoz-Torres M.C."/>
            <person name="Bain P.A."/>
            <person name="Manny A.R."/>
            <person name="Major K.M."/>
            <person name="Lambert F.N."/>
            <person name="Vulpe C.D."/>
            <person name="Tuck P."/>
            <person name="Blalock B.J."/>
            <person name="Lin Y.-Y."/>
            <person name="Smith M.E."/>
            <person name="Ochoa-Acuna H."/>
            <person name="Chen M.-J.M."/>
            <person name="Childers C.P."/>
            <person name="Qu J."/>
            <person name="Dugan S."/>
            <person name="Lee S.L."/>
            <person name="Chao H."/>
            <person name="Dinh H."/>
            <person name="Han Y."/>
            <person name="Doddapaneni H."/>
            <person name="Worley K.C."/>
            <person name="Muzny D.M."/>
            <person name="Gibbs R.A."/>
            <person name="Richards S."/>
        </authorList>
    </citation>
    <scope>NUCLEOTIDE SEQUENCE</scope>
    <source>
        <strain evidence="1">HAZT.00-mixed</strain>
        <tissue evidence="1">Whole organism</tissue>
    </source>
</reference>
<dbReference type="AlphaFoldDB" id="A0A6A0H2L6"/>
<comment type="caution">
    <text evidence="1">The sequence shown here is derived from an EMBL/GenBank/DDBJ whole genome shotgun (WGS) entry which is preliminary data.</text>
</comment>